<reference evidence="3 4" key="1">
    <citation type="submission" date="2015-02" db="EMBL/GenBank/DDBJ databases">
        <title>Genome Sequence of Jannaschia aquimarina DSM28248, a member of the Roseobacter clade.</title>
        <authorList>
            <person name="Voget S."/>
            <person name="Daniel R."/>
        </authorList>
    </citation>
    <scope>NUCLEOTIDE SEQUENCE [LARGE SCALE GENOMIC DNA]</scope>
    <source>
        <strain evidence="3 4">GSW-M26</strain>
    </source>
</reference>
<feature type="signal peptide" evidence="1">
    <location>
        <begin position="1"/>
        <end position="23"/>
    </location>
</feature>
<keyword evidence="4" id="KW-1185">Reference proteome</keyword>
<dbReference type="RefSeq" id="WP_052500665.1">
    <property type="nucleotide sequence ID" value="NZ_FZPF01000002.1"/>
</dbReference>
<dbReference type="OrthoDB" id="7585039at2"/>
<dbReference type="STRING" id="935700.jaqu_00210"/>
<dbReference type="PATRIC" id="fig|935700.4.peg.22"/>
<dbReference type="EMBL" id="JYFE01000001">
    <property type="protein sequence ID" value="KIT18221.1"/>
    <property type="molecule type" value="Genomic_DNA"/>
</dbReference>
<evidence type="ECO:0000256" key="1">
    <source>
        <dbReference type="SAM" id="SignalP"/>
    </source>
</evidence>
<name>A0A0D1EML7_9RHOB</name>
<evidence type="ECO:0000259" key="2">
    <source>
        <dbReference type="Pfam" id="PF13577"/>
    </source>
</evidence>
<protein>
    <submittedName>
        <fullName evidence="3">SnoaL-like domain protein</fullName>
    </submittedName>
</protein>
<feature type="domain" description="SnoaL-like" evidence="2">
    <location>
        <begin position="45"/>
        <end position="160"/>
    </location>
</feature>
<dbReference type="InterPro" id="IPR032710">
    <property type="entry name" value="NTF2-like_dom_sf"/>
</dbReference>
<comment type="caution">
    <text evidence="3">The sequence shown here is derived from an EMBL/GenBank/DDBJ whole genome shotgun (WGS) entry which is preliminary data.</text>
</comment>
<dbReference type="Gene3D" id="3.10.450.50">
    <property type="match status" value="1"/>
</dbReference>
<keyword evidence="1" id="KW-0732">Signal</keyword>
<evidence type="ECO:0000313" key="4">
    <source>
        <dbReference type="Proteomes" id="UP000032232"/>
    </source>
</evidence>
<dbReference type="Pfam" id="PF13577">
    <property type="entry name" value="SnoaL_4"/>
    <property type="match status" value="1"/>
</dbReference>
<dbReference type="AlphaFoldDB" id="A0A0D1EML7"/>
<feature type="chain" id="PRO_5002230438" evidence="1">
    <location>
        <begin position="24"/>
        <end position="182"/>
    </location>
</feature>
<accession>A0A0D1EML7</accession>
<evidence type="ECO:0000313" key="3">
    <source>
        <dbReference type="EMBL" id="KIT18221.1"/>
    </source>
</evidence>
<dbReference type="SUPFAM" id="SSF54427">
    <property type="entry name" value="NTF2-like"/>
    <property type="match status" value="1"/>
</dbReference>
<proteinExistence type="predicted"/>
<dbReference type="CDD" id="cd00531">
    <property type="entry name" value="NTF2_like"/>
    <property type="match status" value="1"/>
</dbReference>
<gene>
    <name evidence="3" type="ORF">jaqu_00210</name>
</gene>
<organism evidence="3 4">
    <name type="scientific">Jannaschia aquimarina</name>
    <dbReference type="NCBI Taxonomy" id="935700"/>
    <lineage>
        <taxon>Bacteria</taxon>
        <taxon>Pseudomonadati</taxon>
        <taxon>Pseudomonadota</taxon>
        <taxon>Alphaproteobacteria</taxon>
        <taxon>Rhodobacterales</taxon>
        <taxon>Roseobacteraceae</taxon>
        <taxon>Jannaschia</taxon>
    </lineage>
</organism>
<sequence length="182" mass="19464">MRHHTIMLTAALTFAAAGTPALAQVQVPEGVDPAYMTAELNLPPEDVEAVRQVVLRLNHALDAADYDLYGSFFAPEAEFVTGFGTSTGPEGIAEAMRQSSGFTQGKRHVSANLVISGEGDRAVVTSYQVVFERVEGLTYAGSAFNVDTLERRDGEWLVVRHDSTLDPATAAMVQEMMGGSGN</sequence>
<dbReference type="InterPro" id="IPR037401">
    <property type="entry name" value="SnoaL-like"/>
</dbReference>
<dbReference type="Proteomes" id="UP000032232">
    <property type="component" value="Unassembled WGS sequence"/>
</dbReference>